<proteinExistence type="predicted"/>
<dbReference type="RefSeq" id="XP_066704926.1">
    <property type="nucleotide sequence ID" value="XM_066839862.1"/>
</dbReference>
<gene>
    <name evidence="2" type="ORF">PG986_003640</name>
</gene>
<protein>
    <submittedName>
        <fullName evidence="2">Uncharacterized protein</fullName>
    </submittedName>
</protein>
<comment type="caution">
    <text evidence="2">The sequence shown here is derived from an EMBL/GenBank/DDBJ whole genome shotgun (WGS) entry which is preliminary data.</text>
</comment>
<keyword evidence="3" id="KW-1185">Reference proteome</keyword>
<dbReference type="GeneID" id="92072924"/>
<dbReference type="EMBL" id="JAQQWE010000002">
    <property type="protein sequence ID" value="KAK7962815.1"/>
    <property type="molecule type" value="Genomic_DNA"/>
</dbReference>
<sequence>MPARNRSHSPGGLLELYDIPDSEMIRHARHTRTPGNQQLGHLPRRPRQRPSAQGGMQRRHPRTIPPAHAVLVPHHLVRTVSRRPSMAATWSGVSAQPPSRSGSRWRLCLRKWNFRDAGTARIWARTPSGCTRSRTRVASSGLVPQVAQWSGRKPQSSTAPGFSPWERRRARAWAWPCSAARGSRLRFVVIEDVHIGTTEDQGVEYSGVDSDDRGLREVAAVLVHNAQILVFLEHGLGKSATTIVDGLE</sequence>
<evidence type="ECO:0000313" key="3">
    <source>
        <dbReference type="Proteomes" id="UP001391051"/>
    </source>
</evidence>
<reference evidence="2 3" key="1">
    <citation type="submission" date="2023-01" db="EMBL/GenBank/DDBJ databases">
        <title>Analysis of 21 Apiospora genomes using comparative genomics revels a genus with tremendous synthesis potential of carbohydrate active enzymes and secondary metabolites.</title>
        <authorList>
            <person name="Sorensen T."/>
        </authorList>
    </citation>
    <scope>NUCLEOTIDE SEQUENCE [LARGE SCALE GENOMIC DNA]</scope>
    <source>
        <strain evidence="2 3">CBS 24483</strain>
    </source>
</reference>
<feature type="region of interest" description="Disordered" evidence="1">
    <location>
        <begin position="32"/>
        <end position="64"/>
    </location>
</feature>
<accession>A0ABR1QSG0</accession>
<evidence type="ECO:0000313" key="2">
    <source>
        <dbReference type="EMBL" id="KAK7962815.1"/>
    </source>
</evidence>
<organism evidence="2 3">
    <name type="scientific">Apiospora aurea</name>
    <dbReference type="NCBI Taxonomy" id="335848"/>
    <lineage>
        <taxon>Eukaryota</taxon>
        <taxon>Fungi</taxon>
        <taxon>Dikarya</taxon>
        <taxon>Ascomycota</taxon>
        <taxon>Pezizomycotina</taxon>
        <taxon>Sordariomycetes</taxon>
        <taxon>Xylariomycetidae</taxon>
        <taxon>Amphisphaeriales</taxon>
        <taxon>Apiosporaceae</taxon>
        <taxon>Apiospora</taxon>
    </lineage>
</organism>
<dbReference type="Proteomes" id="UP001391051">
    <property type="component" value="Unassembled WGS sequence"/>
</dbReference>
<evidence type="ECO:0000256" key="1">
    <source>
        <dbReference type="SAM" id="MobiDB-lite"/>
    </source>
</evidence>
<name>A0ABR1QSG0_9PEZI</name>